<evidence type="ECO:0000313" key="1">
    <source>
        <dbReference type="EMBL" id="CRZ01440.1"/>
    </source>
</evidence>
<feature type="non-terminal residue" evidence="1">
    <location>
        <position position="1"/>
    </location>
</feature>
<dbReference type="AlphaFoldDB" id="A0A0H5QHE9"/>
<feature type="non-terminal residue" evidence="1">
    <location>
        <position position="228"/>
    </location>
</feature>
<reference evidence="1" key="1">
    <citation type="submission" date="2015-04" db="EMBL/GenBank/DDBJ databases">
        <title>The genome sequence of the plant pathogenic Rhizarian Plasmodiophora brassicae reveals insights in its biotrophic life cycle and the origin of chitin synthesis.</title>
        <authorList>
            <person name="Schwelm A."/>
            <person name="Fogelqvist J."/>
            <person name="Knaust A."/>
            <person name="Julke S."/>
            <person name="Lilja T."/>
            <person name="Dhandapani V."/>
            <person name="Bonilla-Rosso G."/>
            <person name="Karlsson M."/>
            <person name="Shevchenko A."/>
            <person name="Choi S.R."/>
            <person name="Kim H.G."/>
            <person name="Park J.Y."/>
            <person name="Lim Y.P."/>
            <person name="Ludwig-Muller J."/>
            <person name="Dixelius C."/>
        </authorList>
    </citation>
    <scope>NUCLEOTIDE SEQUENCE</scope>
    <source>
        <tissue evidence="1">Potato root galls</tissue>
    </source>
</reference>
<organism evidence="1">
    <name type="scientific">Spongospora subterranea</name>
    <dbReference type="NCBI Taxonomy" id="70186"/>
    <lineage>
        <taxon>Eukaryota</taxon>
        <taxon>Sar</taxon>
        <taxon>Rhizaria</taxon>
        <taxon>Endomyxa</taxon>
        <taxon>Phytomyxea</taxon>
        <taxon>Plasmodiophorida</taxon>
        <taxon>Plasmodiophoridae</taxon>
        <taxon>Spongospora</taxon>
    </lineage>
</organism>
<sequence length="228" mass="25749">QQLSRPPLPPMTSAASMSLPDLSGLVKDKATLEATCGRLAECLRQLCARLVTLQEENYLLFDRLKSYPINNEVRLSLKSTLERTKYFAYIDFENHYHHGSHINIRTDSHLSIPSIIGEILLQLDVALYRDRNVDILLALNSRFLRTMKGFKNKKAPKQVLTAHNGEQFFVRADRKDHLQLLFGKEGLLSQLNLCPQLVRVACEASKTAEALDDVCSPRGACICDKNII</sequence>
<name>A0A0H5QHE9_9EUKA</name>
<dbReference type="EMBL" id="HACM01000998">
    <property type="protein sequence ID" value="CRZ01440.1"/>
    <property type="molecule type" value="Transcribed_RNA"/>
</dbReference>
<accession>A0A0H5QHE9</accession>
<protein>
    <submittedName>
        <fullName evidence="1">Uncharacterized protein</fullName>
    </submittedName>
</protein>
<proteinExistence type="predicted"/>